<dbReference type="AlphaFoldDB" id="Q2FP84"/>
<dbReference type="EnsemblBacteria" id="ABD40900">
    <property type="protein sequence ID" value="ABD40900"/>
    <property type="gene ID" value="Mhun_1152"/>
</dbReference>
<keyword evidence="5 6" id="KW-0472">Membrane</keyword>
<feature type="transmembrane region" description="Helical" evidence="6">
    <location>
        <begin position="90"/>
        <end position="110"/>
    </location>
</feature>
<dbReference type="GO" id="GO:0005886">
    <property type="term" value="C:plasma membrane"/>
    <property type="evidence" value="ECO:0007669"/>
    <property type="project" value="UniProtKB-SubCell"/>
</dbReference>
<dbReference type="OrthoDB" id="116933at2157"/>
<feature type="transmembrane region" description="Helical" evidence="6">
    <location>
        <begin position="59"/>
        <end position="83"/>
    </location>
</feature>
<sequence length="146" mass="16303">MPELSEERANQLVNTFSTISIAVYVGVAILLSIIAILSLIESFLEVLVILATMHWEEGIIQVIYSILFTIIIIELFETVTVYLKTKRVPVRALLIVALTALIRHIIVINISETEVYHYLGLSVIMAVLIAGVYLLKEDIHSGNLIN</sequence>
<evidence type="ECO:0000256" key="1">
    <source>
        <dbReference type="ARBA" id="ARBA00004651"/>
    </source>
</evidence>
<evidence type="ECO:0000313" key="7">
    <source>
        <dbReference type="EMBL" id="ABD40900.1"/>
    </source>
</evidence>
<keyword evidence="4 6" id="KW-1133">Transmembrane helix</keyword>
<feature type="transmembrane region" description="Helical" evidence="6">
    <location>
        <begin position="12"/>
        <end position="39"/>
    </location>
</feature>
<name>Q2FP84_METHJ</name>
<keyword evidence="2" id="KW-1003">Cell membrane</keyword>
<evidence type="ECO:0000256" key="5">
    <source>
        <dbReference type="ARBA" id="ARBA00023136"/>
    </source>
</evidence>
<dbReference type="InterPro" id="IPR020948">
    <property type="entry name" value="P_starv_induced_PsiE-like"/>
</dbReference>
<evidence type="ECO:0000256" key="2">
    <source>
        <dbReference type="ARBA" id="ARBA00022475"/>
    </source>
</evidence>
<dbReference type="KEGG" id="mhu:Mhun_1152"/>
<dbReference type="Proteomes" id="UP000001941">
    <property type="component" value="Chromosome"/>
</dbReference>
<evidence type="ECO:0000256" key="6">
    <source>
        <dbReference type="SAM" id="Phobius"/>
    </source>
</evidence>
<reference evidence="8" key="1">
    <citation type="journal article" date="2016" name="Stand. Genomic Sci.">
        <title>Complete genome sequence of Methanospirillum hungatei type strain JF1.</title>
        <authorList>
            <person name="Gunsalus R.P."/>
            <person name="Cook L.E."/>
            <person name="Crable B."/>
            <person name="Rohlin L."/>
            <person name="McDonald E."/>
            <person name="Mouttaki H."/>
            <person name="Sieber J.R."/>
            <person name="Poweleit N."/>
            <person name="Zhou H."/>
            <person name="Lapidus A.L."/>
            <person name="Daligault H.E."/>
            <person name="Land M."/>
            <person name="Gilna P."/>
            <person name="Ivanova N."/>
            <person name="Kyrpides N."/>
            <person name="Culley D.E."/>
            <person name="McInerney M.J."/>
        </authorList>
    </citation>
    <scope>NUCLEOTIDE SEQUENCE [LARGE SCALE GENOMIC DNA]</scope>
    <source>
        <strain evidence="8">ATCC 27890 / DSM 864 / NBRC 100397 / JF-1</strain>
    </source>
</reference>
<dbReference type="eggNOG" id="arCOG06068">
    <property type="taxonomic scope" value="Archaea"/>
</dbReference>
<gene>
    <name evidence="7" type="ordered locus">Mhun_1152</name>
</gene>
<dbReference type="EMBL" id="CP000254">
    <property type="protein sequence ID" value="ABD40900.1"/>
    <property type="molecule type" value="Genomic_DNA"/>
</dbReference>
<proteinExistence type="predicted"/>
<keyword evidence="8" id="KW-1185">Reference proteome</keyword>
<evidence type="ECO:0008006" key="9">
    <source>
        <dbReference type="Google" id="ProtNLM"/>
    </source>
</evidence>
<evidence type="ECO:0000256" key="4">
    <source>
        <dbReference type="ARBA" id="ARBA00022989"/>
    </source>
</evidence>
<dbReference type="InParanoid" id="Q2FP84"/>
<protein>
    <recommendedName>
        <fullName evidence="9">Protein PsiE</fullName>
    </recommendedName>
</protein>
<feature type="transmembrane region" description="Helical" evidence="6">
    <location>
        <begin position="116"/>
        <end position="135"/>
    </location>
</feature>
<dbReference type="RefSeq" id="WP_011448178.1">
    <property type="nucleotide sequence ID" value="NC_007796.1"/>
</dbReference>
<organism evidence="7 8">
    <name type="scientific">Methanospirillum hungatei JF-1 (strain ATCC 27890 / DSM 864 / NBRC 100397 / JF-1)</name>
    <dbReference type="NCBI Taxonomy" id="323259"/>
    <lineage>
        <taxon>Archaea</taxon>
        <taxon>Methanobacteriati</taxon>
        <taxon>Methanobacteriota</taxon>
        <taxon>Stenosarchaea group</taxon>
        <taxon>Methanomicrobia</taxon>
        <taxon>Methanomicrobiales</taxon>
        <taxon>Methanospirillaceae</taxon>
        <taxon>Methanospirillum</taxon>
    </lineage>
</organism>
<comment type="subcellular location">
    <subcellularLocation>
        <location evidence="1">Cell membrane</location>
        <topology evidence="1">Multi-pass membrane protein</topology>
    </subcellularLocation>
</comment>
<accession>Q2FP84</accession>
<evidence type="ECO:0000256" key="3">
    <source>
        <dbReference type="ARBA" id="ARBA00022692"/>
    </source>
</evidence>
<dbReference type="HOGENOM" id="CLU_148451_0_0_2"/>
<dbReference type="Pfam" id="PF06146">
    <property type="entry name" value="PsiE"/>
    <property type="match status" value="1"/>
</dbReference>
<dbReference type="GeneID" id="3922794"/>
<evidence type="ECO:0000313" key="8">
    <source>
        <dbReference type="Proteomes" id="UP000001941"/>
    </source>
</evidence>
<keyword evidence="3 6" id="KW-0812">Transmembrane</keyword>